<reference evidence="5 6" key="1">
    <citation type="journal article" date="2014" name="Genome Announc.">
        <title>Draft Genome Sequence of Fervidicella metallireducens Strain AeBT, an Iron-Reducing Thermoanaerobe from the Great Artesian Basin.</title>
        <authorList>
            <person name="Patel B.K."/>
        </authorList>
    </citation>
    <scope>NUCLEOTIDE SEQUENCE [LARGE SCALE GENOMIC DNA]</scope>
    <source>
        <strain evidence="5 6">AeB</strain>
    </source>
</reference>
<dbReference type="EMBL" id="AZQP01000002">
    <property type="protein sequence ID" value="EYE89665.1"/>
    <property type="molecule type" value="Genomic_DNA"/>
</dbReference>
<dbReference type="Gene3D" id="3.20.20.100">
    <property type="entry name" value="NADP-dependent oxidoreductase domain"/>
    <property type="match status" value="1"/>
</dbReference>
<keyword evidence="2" id="KW-0408">Iron</keyword>
<evidence type="ECO:0000256" key="3">
    <source>
        <dbReference type="ARBA" id="ARBA00023014"/>
    </source>
</evidence>
<evidence type="ECO:0000313" key="6">
    <source>
        <dbReference type="Proteomes" id="UP000019681"/>
    </source>
</evidence>
<dbReference type="AlphaFoldDB" id="A0A017S0G7"/>
<comment type="caution">
    <text evidence="5">The sequence shown here is derived from an EMBL/GenBank/DDBJ whole genome shotgun (WGS) entry which is preliminary data.</text>
</comment>
<dbReference type="Pfam" id="PF13237">
    <property type="entry name" value="Fer4_10"/>
    <property type="match status" value="1"/>
</dbReference>
<dbReference type="Gene3D" id="3.30.70.20">
    <property type="match status" value="1"/>
</dbReference>
<dbReference type="CDD" id="cd19100">
    <property type="entry name" value="AKR_unchar"/>
    <property type="match status" value="1"/>
</dbReference>
<evidence type="ECO:0000313" key="5">
    <source>
        <dbReference type="EMBL" id="EYE89665.1"/>
    </source>
</evidence>
<dbReference type="InterPro" id="IPR017896">
    <property type="entry name" value="4Fe4S_Fe-S-bd"/>
</dbReference>
<dbReference type="InterPro" id="IPR020471">
    <property type="entry name" value="AKR"/>
</dbReference>
<evidence type="ECO:0000256" key="2">
    <source>
        <dbReference type="ARBA" id="ARBA00023004"/>
    </source>
</evidence>
<dbReference type="PROSITE" id="PS00198">
    <property type="entry name" value="4FE4S_FER_1"/>
    <property type="match status" value="1"/>
</dbReference>
<keyword evidence="1" id="KW-0479">Metal-binding</keyword>
<dbReference type="Pfam" id="PF00248">
    <property type="entry name" value="Aldo_ket_red"/>
    <property type="match status" value="1"/>
</dbReference>
<keyword evidence="6" id="KW-1185">Reference proteome</keyword>
<dbReference type="RefSeq" id="WP_035377420.1">
    <property type="nucleotide sequence ID" value="NZ_AZQP01000002.1"/>
</dbReference>
<protein>
    <submittedName>
        <fullName evidence="5">Aldo/keto reductase</fullName>
    </submittedName>
</protein>
<dbReference type="GO" id="GO:0046872">
    <property type="term" value="F:metal ion binding"/>
    <property type="evidence" value="ECO:0007669"/>
    <property type="project" value="UniProtKB-KW"/>
</dbReference>
<keyword evidence="3" id="KW-0411">Iron-sulfur</keyword>
<dbReference type="SUPFAM" id="SSF54862">
    <property type="entry name" value="4Fe-4S ferredoxins"/>
    <property type="match status" value="1"/>
</dbReference>
<dbReference type="InterPro" id="IPR036812">
    <property type="entry name" value="NAD(P)_OxRdtase_dom_sf"/>
</dbReference>
<sequence>MEYIRLGKSKLVVSKLCFGGLTVGPLQADLPVEEGAKVIAHAFNLGVNFIDTAKLYKTNPYIKRAMELSCNKEILIASKSYDYTYEGMRDSLKETLEELGLKRMALFMLHEQESRLTLKGHEEALRYLVEAKKCGLIDAVGVSTHAVEVVEAVCSMDEVDVVHPIVNIKGLGIIDGSIDEMLAAIEKAYKCGKGIYAMKPLGGGNLMASADECFNFVLNNPYIHSIAVGMQTIDEVNANVLRFEGKTIDEGLREKLKNRTKHLHIDFWCEGCGSCVKACKNKALEISDNKVIVNKEKCVLCGYCSAYCPNFCIKIV</sequence>
<dbReference type="STRING" id="1403537.Q428_01230"/>
<dbReference type="InterPro" id="IPR023210">
    <property type="entry name" value="NADP_OxRdtase_dom"/>
</dbReference>
<dbReference type="OrthoDB" id="9804790at2"/>
<dbReference type="GO" id="GO:0016491">
    <property type="term" value="F:oxidoreductase activity"/>
    <property type="evidence" value="ECO:0007669"/>
    <property type="project" value="InterPro"/>
</dbReference>
<dbReference type="PRINTS" id="PR00069">
    <property type="entry name" value="ALDKETRDTASE"/>
</dbReference>
<dbReference type="GO" id="GO:0051536">
    <property type="term" value="F:iron-sulfur cluster binding"/>
    <property type="evidence" value="ECO:0007669"/>
    <property type="project" value="UniProtKB-KW"/>
</dbReference>
<feature type="domain" description="4Fe-4S ferredoxin-type" evidence="4">
    <location>
        <begin position="261"/>
        <end position="288"/>
    </location>
</feature>
<dbReference type="PROSITE" id="PS51379">
    <property type="entry name" value="4FE4S_FER_2"/>
    <property type="match status" value="2"/>
</dbReference>
<dbReference type="InterPro" id="IPR017900">
    <property type="entry name" value="4Fe4S_Fe_S_CS"/>
</dbReference>
<organism evidence="5 6">
    <name type="scientific">Fervidicella metallireducens AeB</name>
    <dbReference type="NCBI Taxonomy" id="1403537"/>
    <lineage>
        <taxon>Bacteria</taxon>
        <taxon>Bacillati</taxon>
        <taxon>Bacillota</taxon>
        <taxon>Clostridia</taxon>
        <taxon>Eubacteriales</taxon>
        <taxon>Clostridiaceae</taxon>
        <taxon>Fervidicella</taxon>
    </lineage>
</organism>
<proteinExistence type="predicted"/>
<dbReference type="SUPFAM" id="SSF51430">
    <property type="entry name" value="NAD(P)-linked oxidoreductase"/>
    <property type="match status" value="1"/>
</dbReference>
<feature type="domain" description="4Fe-4S ferredoxin-type" evidence="4">
    <location>
        <begin position="289"/>
        <end position="316"/>
    </location>
</feature>
<accession>A0A017S0G7</accession>
<evidence type="ECO:0000256" key="1">
    <source>
        <dbReference type="ARBA" id="ARBA00022723"/>
    </source>
</evidence>
<gene>
    <name evidence="5" type="ORF">Q428_01230</name>
</gene>
<dbReference type="PANTHER" id="PTHR43312">
    <property type="entry name" value="D-THREO-ALDOSE 1-DEHYDROGENASE"/>
    <property type="match status" value="1"/>
</dbReference>
<dbReference type="InterPro" id="IPR053135">
    <property type="entry name" value="AKR2_Oxidoreductase"/>
</dbReference>
<evidence type="ECO:0000259" key="4">
    <source>
        <dbReference type="PROSITE" id="PS51379"/>
    </source>
</evidence>
<dbReference type="Proteomes" id="UP000019681">
    <property type="component" value="Unassembled WGS sequence"/>
</dbReference>
<name>A0A017S0G7_9CLOT</name>
<dbReference type="PANTHER" id="PTHR43312:SF1">
    <property type="entry name" value="NADP-DEPENDENT OXIDOREDUCTASE DOMAIN-CONTAINING PROTEIN"/>
    <property type="match status" value="1"/>
</dbReference>